<keyword evidence="8" id="KW-1185">Reference proteome</keyword>
<keyword evidence="6" id="KW-0175">Coiled coil</keyword>
<dbReference type="PANTHER" id="PTHR24409">
    <property type="entry name" value="ZINC FINGER PROTEIN 142"/>
    <property type="match status" value="1"/>
</dbReference>
<dbReference type="GeneID" id="114448672"/>
<dbReference type="Proteomes" id="UP000515145">
    <property type="component" value="Chromosome 16"/>
</dbReference>
<evidence type="ECO:0000313" key="8">
    <source>
        <dbReference type="Proteomes" id="UP000515145"/>
    </source>
</evidence>
<dbReference type="InParanoid" id="A0A6P7JY63"/>
<evidence type="ECO:0000256" key="4">
    <source>
        <dbReference type="ARBA" id="ARBA00022833"/>
    </source>
</evidence>
<dbReference type="Gene3D" id="3.30.160.60">
    <property type="entry name" value="Classic Zinc Finger"/>
    <property type="match status" value="1"/>
</dbReference>
<sequence>MSSLTMEPGRQRLQNVVEDGLGTELMNAGRICFSCDQIFASRKCLEEHMCASASFICSCGTEFTAYKDMQKHSTTHEPGHQVLDHETIRKRRIERRIEEEEKLKRLQKGEVVWKTPKLDNGPSVSMPVKSFMPGPKTSPYMSQVPDFYPTLSQACLLPTPPPSSVDMQNIFAGVGAPTVDLWTLYQPVVLLQTMHKFNKKKPYSCGKCGQCFLTKATLVSHHSSHVTDKISGCIGCGLLLSSKKLVPRFHICNSPNNASKFRLITSRPLISINQNQASVVEKQNQGTQELQATSSLQLNNIALAKRIQTSHSASTLLVKKQNMKTYRSNNQGLPDKSYVKFKKPIKSTSGELQKMLSDSNEFTCRVCRIPFESAQLLQRHKCVKAKEFMAQHMRVRRQQYNRIAPVRIPSPAQMNSESKLLVPPCGSIKNNQVMPVTLDQGQVVVPVNGKTEAGMDEDCYIVESGPDKPAEMIYQVTSSVPIKI</sequence>
<evidence type="ECO:0000256" key="1">
    <source>
        <dbReference type="ARBA" id="ARBA00022723"/>
    </source>
</evidence>
<feature type="coiled-coil region" evidence="6">
    <location>
        <begin position="83"/>
        <end position="110"/>
    </location>
</feature>
<evidence type="ECO:0000256" key="6">
    <source>
        <dbReference type="SAM" id="Coils"/>
    </source>
</evidence>
<evidence type="ECO:0000313" key="9">
    <source>
        <dbReference type="RefSeq" id="XP_028281582.1"/>
    </source>
</evidence>
<dbReference type="OrthoDB" id="8636499at2759"/>
<evidence type="ECO:0000256" key="3">
    <source>
        <dbReference type="ARBA" id="ARBA00022771"/>
    </source>
</evidence>
<dbReference type="PROSITE" id="PS50157">
    <property type="entry name" value="ZINC_FINGER_C2H2_2"/>
    <property type="match status" value="1"/>
</dbReference>
<accession>A0A6P7JY63</accession>
<feature type="domain" description="C2H2-type" evidence="7">
    <location>
        <begin position="203"/>
        <end position="230"/>
    </location>
</feature>
<dbReference type="GO" id="GO:0005634">
    <property type="term" value="C:nucleus"/>
    <property type="evidence" value="ECO:0007669"/>
    <property type="project" value="TreeGrafter"/>
</dbReference>
<dbReference type="InterPro" id="IPR036236">
    <property type="entry name" value="Znf_C2H2_sf"/>
</dbReference>
<evidence type="ECO:0000256" key="2">
    <source>
        <dbReference type="ARBA" id="ARBA00022737"/>
    </source>
</evidence>
<dbReference type="SUPFAM" id="SSF57667">
    <property type="entry name" value="beta-beta-alpha zinc fingers"/>
    <property type="match status" value="1"/>
</dbReference>
<keyword evidence="4" id="KW-0862">Zinc</keyword>
<evidence type="ECO:0000256" key="5">
    <source>
        <dbReference type="PROSITE-ProRule" id="PRU00042"/>
    </source>
</evidence>
<dbReference type="InterPro" id="IPR013087">
    <property type="entry name" value="Znf_C2H2_type"/>
</dbReference>
<evidence type="ECO:0000259" key="7">
    <source>
        <dbReference type="PROSITE" id="PS50157"/>
    </source>
</evidence>
<keyword evidence="2" id="KW-0677">Repeat</keyword>
<organism evidence="8 9">
    <name type="scientific">Parambassis ranga</name>
    <name type="common">Indian glassy fish</name>
    <dbReference type="NCBI Taxonomy" id="210632"/>
    <lineage>
        <taxon>Eukaryota</taxon>
        <taxon>Metazoa</taxon>
        <taxon>Chordata</taxon>
        <taxon>Craniata</taxon>
        <taxon>Vertebrata</taxon>
        <taxon>Euteleostomi</taxon>
        <taxon>Actinopterygii</taxon>
        <taxon>Neopterygii</taxon>
        <taxon>Teleostei</taxon>
        <taxon>Neoteleostei</taxon>
        <taxon>Acanthomorphata</taxon>
        <taxon>Ovalentaria</taxon>
        <taxon>Ambassidae</taxon>
        <taxon>Parambassis</taxon>
    </lineage>
</organism>
<proteinExistence type="predicted"/>
<keyword evidence="3 5" id="KW-0863">Zinc-finger</keyword>
<dbReference type="PROSITE" id="PS00028">
    <property type="entry name" value="ZINC_FINGER_C2H2_1"/>
    <property type="match status" value="1"/>
</dbReference>
<dbReference type="RefSeq" id="XP_028281582.1">
    <property type="nucleotide sequence ID" value="XM_028425781.1"/>
</dbReference>
<dbReference type="GO" id="GO:0008270">
    <property type="term" value="F:zinc ion binding"/>
    <property type="evidence" value="ECO:0007669"/>
    <property type="project" value="UniProtKB-KW"/>
</dbReference>
<protein>
    <submittedName>
        <fullName evidence="9">Uncharacterized protein LOC114448672</fullName>
    </submittedName>
</protein>
<dbReference type="SMART" id="SM00355">
    <property type="entry name" value="ZnF_C2H2"/>
    <property type="match status" value="3"/>
</dbReference>
<dbReference type="AlphaFoldDB" id="A0A6P7JY63"/>
<dbReference type="GO" id="GO:0000981">
    <property type="term" value="F:DNA-binding transcription factor activity, RNA polymerase II-specific"/>
    <property type="evidence" value="ECO:0007669"/>
    <property type="project" value="TreeGrafter"/>
</dbReference>
<dbReference type="GO" id="GO:0000977">
    <property type="term" value="F:RNA polymerase II transcription regulatory region sequence-specific DNA binding"/>
    <property type="evidence" value="ECO:0007669"/>
    <property type="project" value="TreeGrafter"/>
</dbReference>
<gene>
    <name evidence="9" type="primary">LOC114448672</name>
</gene>
<name>A0A6P7JY63_9TELE</name>
<dbReference type="PANTHER" id="PTHR24409:SF295">
    <property type="entry name" value="AZ2-RELATED"/>
    <property type="match status" value="1"/>
</dbReference>
<keyword evidence="1" id="KW-0479">Metal-binding</keyword>
<reference evidence="9" key="1">
    <citation type="submission" date="2025-08" db="UniProtKB">
        <authorList>
            <consortium name="RefSeq"/>
        </authorList>
    </citation>
    <scope>IDENTIFICATION</scope>
</reference>